<comment type="caution">
    <text evidence="1">The sequence shown here is derived from an EMBL/GenBank/DDBJ whole genome shotgun (WGS) entry which is preliminary data.</text>
</comment>
<organism evidence="1 2">
    <name type="scientific">Nepenthes gracilis</name>
    <name type="common">Slender pitcher plant</name>
    <dbReference type="NCBI Taxonomy" id="150966"/>
    <lineage>
        <taxon>Eukaryota</taxon>
        <taxon>Viridiplantae</taxon>
        <taxon>Streptophyta</taxon>
        <taxon>Embryophyta</taxon>
        <taxon>Tracheophyta</taxon>
        <taxon>Spermatophyta</taxon>
        <taxon>Magnoliopsida</taxon>
        <taxon>eudicotyledons</taxon>
        <taxon>Gunneridae</taxon>
        <taxon>Pentapetalae</taxon>
        <taxon>Caryophyllales</taxon>
        <taxon>Nepenthaceae</taxon>
        <taxon>Nepenthes</taxon>
    </lineage>
</organism>
<proteinExistence type="predicted"/>
<dbReference type="AlphaFoldDB" id="A0AAD3T8S9"/>
<name>A0AAD3T8S9_NEPGR</name>
<evidence type="ECO:0000313" key="1">
    <source>
        <dbReference type="EMBL" id="GMH24424.1"/>
    </source>
</evidence>
<gene>
    <name evidence="1" type="ORF">Nepgr_026267</name>
</gene>
<keyword evidence="2" id="KW-1185">Reference proteome</keyword>
<evidence type="ECO:0000313" key="2">
    <source>
        <dbReference type="Proteomes" id="UP001279734"/>
    </source>
</evidence>
<sequence>MKDGNTCSAKSSNDTEQNKEIVMNEYGIQKKSSAAGEDEVCGMEKDEIGAERQQHKQQKRKQLANIAQTCILNWTSPTAGICARQWANCGTDHLMNHLAVGLNSSPTNGALVLKGLYSQNST</sequence>
<protein>
    <submittedName>
        <fullName evidence="1">Uncharacterized protein</fullName>
    </submittedName>
</protein>
<reference evidence="1" key="1">
    <citation type="submission" date="2023-05" db="EMBL/GenBank/DDBJ databases">
        <title>Nepenthes gracilis genome sequencing.</title>
        <authorList>
            <person name="Fukushima K."/>
        </authorList>
    </citation>
    <scope>NUCLEOTIDE SEQUENCE</scope>
    <source>
        <strain evidence="1">SING2019-196</strain>
    </source>
</reference>
<dbReference type="EMBL" id="BSYO01000028">
    <property type="protein sequence ID" value="GMH24424.1"/>
    <property type="molecule type" value="Genomic_DNA"/>
</dbReference>
<dbReference type="Proteomes" id="UP001279734">
    <property type="component" value="Unassembled WGS sequence"/>
</dbReference>
<accession>A0AAD3T8S9</accession>